<feature type="compositionally biased region" description="Polar residues" evidence="1">
    <location>
        <begin position="316"/>
        <end position="330"/>
    </location>
</feature>
<feature type="signal peptide" evidence="2">
    <location>
        <begin position="1"/>
        <end position="21"/>
    </location>
</feature>
<organism evidence="4 5">
    <name type="scientific">Novipirellula caenicola</name>
    <dbReference type="NCBI Taxonomy" id="1536901"/>
    <lineage>
        <taxon>Bacteria</taxon>
        <taxon>Pseudomonadati</taxon>
        <taxon>Planctomycetota</taxon>
        <taxon>Planctomycetia</taxon>
        <taxon>Pirellulales</taxon>
        <taxon>Pirellulaceae</taxon>
        <taxon>Novipirellula</taxon>
    </lineage>
</organism>
<evidence type="ECO:0000256" key="1">
    <source>
        <dbReference type="SAM" id="MobiDB-lite"/>
    </source>
</evidence>
<dbReference type="InterPro" id="IPR051172">
    <property type="entry name" value="Chlamydia_OmcB"/>
</dbReference>
<keyword evidence="5" id="KW-1185">Reference proteome</keyword>
<sequence>MKPFGVRLAAGAITILLGALAAAQAQKDRSDRHESDWNLAAAAAPGQLPAPIVGVDAETSVDSETTDPAAGPTPLLAGMPEGPLGKVDGSFDEAAPIRQPAASDIAANYGGVAQVQYTEPTNGPANSMPLPDSLGASADAGPAFDAPAFDASSLDAPSFDAAALQTPEAGAADEPMATPNNQGWGLPAAVMGINESAPADTAMPNDAVMSMDVPTPDADTRGPEASGDAAATMGLPTSASMMASAEESPSFANPSSASEEPSNMLRGDNSLRGDASAMAYDGGAAMPAQSGAEDKQAASAELGPQDDYGQPGFAAQTMSPAAASTPQPSGSFDAAAQANAGPAGSLTGNEPSVASAPSASNGAAAPYGAAGSYGPTDTYGAADNYGSSMNNVPAGNNEPAGNYEPAANDGPAANYGPADNYGPAPNDTAAGNYGPAGNSAAADAMPAPQSYPSATPSYNNDGNLGNERIASRTLQPGMVNQAAPAPAPQQFDAPIAAQPVRVNPAETLASPGDRRLEGIQSPSIVIQKRAPSEVKVGKPASFVIHVQNVGSVEALDVQVHDRVPQGMRMIDASPAPQQQGEILVWELGAMPAGDERTVTMQLVPEQEGELGSVARVTFEAAASVRTMSTRPELKVVQHAPEQVLIGQQLEIEVEVSNPGTGAATGVVVQEDVPDGLEHPKGKQLDNLLGELAPGETRHQVLRMRAVAPGMIQNTIRLVADDGLTTEHTVDVEVIAPEIQVALAGPARRFLERPATYQLEIVNNGTADATHVEIKAQLDRGFTFVSTDFEGQYDPSQHAVSWYLESLPKGGRGKVPLTLLPVEEGNRKIVLDARADLGVIAKSESSVVVESLAEMTFQITDSADPIEVGGESIYEIRVKNSGSRDDSNVRVQLQLPPGIERIASDGEAQEDGRGGIFFAPKPLLAANSELVYRVRVRGAAEGTHIVKAIVTSDQSAVPVTKEESTMVYSDR</sequence>
<feature type="domain" description="DUF11" evidence="3">
    <location>
        <begin position="637"/>
        <end position="720"/>
    </location>
</feature>
<dbReference type="InterPro" id="IPR001434">
    <property type="entry name" value="OmcB-like_DUF11"/>
</dbReference>
<feature type="chain" id="PRO_5045044260" description="DUF11 domain-containing protein" evidence="2">
    <location>
        <begin position="22"/>
        <end position="970"/>
    </location>
</feature>
<feature type="domain" description="DUF11" evidence="3">
    <location>
        <begin position="752"/>
        <end position="817"/>
    </location>
</feature>
<feature type="domain" description="DUF11" evidence="3">
    <location>
        <begin position="861"/>
        <end position="953"/>
    </location>
</feature>
<dbReference type="RefSeq" id="WP_345685572.1">
    <property type="nucleotide sequence ID" value="NZ_BAABRO010000011.1"/>
</dbReference>
<dbReference type="Pfam" id="PF01345">
    <property type="entry name" value="DUF11"/>
    <property type="match status" value="4"/>
</dbReference>
<feature type="compositionally biased region" description="Polar residues" evidence="1">
    <location>
        <begin position="450"/>
        <end position="463"/>
    </location>
</feature>
<keyword evidence="2" id="KW-0732">Signal</keyword>
<reference evidence="4 5" key="1">
    <citation type="submission" date="2024-02" db="EMBL/GenBank/DDBJ databases">
        <title>Rhodopirellula caenicola NBRC 110016.</title>
        <authorList>
            <person name="Ichikawa N."/>
            <person name="Katano-Makiyama Y."/>
            <person name="Hidaka K."/>
        </authorList>
    </citation>
    <scope>NUCLEOTIDE SEQUENCE [LARGE SCALE GENOMIC DNA]</scope>
    <source>
        <strain evidence="4 5">NBRC 110016</strain>
    </source>
</reference>
<accession>A0ABP9VUK2</accession>
<feature type="region of interest" description="Disordered" evidence="1">
    <location>
        <begin position="390"/>
        <end position="467"/>
    </location>
</feature>
<dbReference type="EMBL" id="BAABRO010000011">
    <property type="protein sequence ID" value="GAA5508814.1"/>
    <property type="molecule type" value="Genomic_DNA"/>
</dbReference>
<dbReference type="PANTHER" id="PTHR34819:SF3">
    <property type="entry name" value="CELL SURFACE PROTEIN"/>
    <property type="match status" value="1"/>
</dbReference>
<feature type="region of interest" description="Disordered" evidence="1">
    <location>
        <begin position="117"/>
        <end position="141"/>
    </location>
</feature>
<evidence type="ECO:0000313" key="4">
    <source>
        <dbReference type="EMBL" id="GAA5508814.1"/>
    </source>
</evidence>
<dbReference type="Gene3D" id="2.60.40.10">
    <property type="entry name" value="Immunoglobulins"/>
    <property type="match status" value="2"/>
</dbReference>
<name>A0ABP9VUK2_9BACT</name>
<feature type="compositionally biased region" description="Polar residues" evidence="1">
    <location>
        <begin position="250"/>
        <end position="261"/>
    </location>
</feature>
<feature type="compositionally biased region" description="Low complexity" evidence="1">
    <location>
        <begin position="351"/>
        <end position="362"/>
    </location>
</feature>
<dbReference type="InterPro" id="IPR047589">
    <property type="entry name" value="DUF11_rpt"/>
</dbReference>
<proteinExistence type="predicted"/>
<gene>
    <name evidence="4" type="ORF">Rcae01_04283</name>
</gene>
<feature type="domain" description="DUF11" evidence="3">
    <location>
        <begin position="525"/>
        <end position="617"/>
    </location>
</feature>
<evidence type="ECO:0000259" key="3">
    <source>
        <dbReference type="Pfam" id="PF01345"/>
    </source>
</evidence>
<dbReference type="NCBIfam" id="TIGR01451">
    <property type="entry name" value="B_ant_repeat"/>
    <property type="match status" value="2"/>
</dbReference>
<dbReference type="InterPro" id="IPR013783">
    <property type="entry name" value="Ig-like_fold"/>
</dbReference>
<feature type="region of interest" description="Disordered" evidence="1">
    <location>
        <begin position="197"/>
        <end position="362"/>
    </location>
</feature>
<feature type="compositionally biased region" description="Low complexity" evidence="1">
    <location>
        <begin position="238"/>
        <end position="248"/>
    </location>
</feature>
<feature type="compositionally biased region" description="Low complexity" evidence="1">
    <location>
        <begin position="334"/>
        <end position="343"/>
    </location>
</feature>
<protein>
    <recommendedName>
        <fullName evidence="3">DUF11 domain-containing protein</fullName>
    </recommendedName>
</protein>
<evidence type="ECO:0000256" key="2">
    <source>
        <dbReference type="SAM" id="SignalP"/>
    </source>
</evidence>
<dbReference type="Proteomes" id="UP001416858">
    <property type="component" value="Unassembled WGS sequence"/>
</dbReference>
<dbReference type="PANTHER" id="PTHR34819">
    <property type="entry name" value="LARGE CYSTEINE-RICH PERIPLASMIC PROTEIN OMCB"/>
    <property type="match status" value="1"/>
</dbReference>
<comment type="caution">
    <text evidence="4">The sequence shown here is derived from an EMBL/GenBank/DDBJ whole genome shotgun (WGS) entry which is preliminary data.</text>
</comment>
<evidence type="ECO:0000313" key="5">
    <source>
        <dbReference type="Proteomes" id="UP001416858"/>
    </source>
</evidence>